<dbReference type="Pfam" id="PF03706">
    <property type="entry name" value="LPG_synthase_TM"/>
    <property type="match status" value="1"/>
</dbReference>
<evidence type="ECO:0000256" key="1">
    <source>
        <dbReference type="ARBA" id="ARBA00004651"/>
    </source>
</evidence>
<dbReference type="InterPro" id="IPR022791">
    <property type="entry name" value="L-PG_synthase/AglD"/>
</dbReference>
<feature type="transmembrane region" description="Helical" evidence="6">
    <location>
        <begin position="124"/>
        <end position="142"/>
    </location>
</feature>
<reference evidence="7" key="1">
    <citation type="submission" date="2007-04" db="EMBL/GenBank/DDBJ databases">
        <title>Complete sequence of chromosome of Rhodobacter sphaeroides ATCC 17025.</title>
        <authorList>
            <consortium name="US DOE Joint Genome Institute"/>
            <person name="Copeland A."/>
            <person name="Lucas S."/>
            <person name="Lapidus A."/>
            <person name="Barry K."/>
            <person name="Detter J.C."/>
            <person name="Glavina del Rio T."/>
            <person name="Hammon N."/>
            <person name="Israni S."/>
            <person name="Dalin E."/>
            <person name="Tice H."/>
            <person name="Pitluck S."/>
            <person name="Chertkov O."/>
            <person name="Brettin T."/>
            <person name="Bruce D."/>
            <person name="Han C."/>
            <person name="Schmutz J."/>
            <person name="Larimer F."/>
            <person name="Land M."/>
            <person name="Hauser L."/>
            <person name="Kyrpides N."/>
            <person name="Kim E."/>
            <person name="Richardson P."/>
            <person name="Mackenzie C."/>
            <person name="Choudhary M."/>
            <person name="Donohue T.J."/>
            <person name="Kaplan S."/>
        </authorList>
    </citation>
    <scope>NUCLEOTIDE SEQUENCE [LARGE SCALE GENOMIC DNA]</scope>
    <source>
        <strain evidence="7">ATCC 17025</strain>
    </source>
</reference>
<organism evidence="7">
    <name type="scientific">Cereibacter sphaeroides (strain ATCC 17025 / ATH 2.4.3)</name>
    <name type="common">Rhodobacter sphaeroides</name>
    <dbReference type="NCBI Taxonomy" id="349102"/>
    <lineage>
        <taxon>Bacteria</taxon>
        <taxon>Pseudomonadati</taxon>
        <taxon>Pseudomonadota</taxon>
        <taxon>Alphaproteobacteria</taxon>
        <taxon>Rhodobacterales</taxon>
        <taxon>Paracoccaceae</taxon>
        <taxon>Cereibacter</taxon>
    </lineage>
</organism>
<evidence type="ECO:0000313" key="7">
    <source>
        <dbReference type="EMBL" id="ABP69651.1"/>
    </source>
</evidence>
<accession>A4WQI7</accession>
<evidence type="ECO:0000256" key="4">
    <source>
        <dbReference type="ARBA" id="ARBA00022989"/>
    </source>
</evidence>
<keyword evidence="3 6" id="KW-0812">Transmembrane</keyword>
<sequence>MSAIPRPLVLKATVTGVLIAGLLWSIDLVHVAERMARFDPGLLALALAAVLAAILLSAWKWGLILAARGHPLPFLRLVRHYLVGLFFNNLLPSTIGGDAVRAWETSRDTGEVPEAVGSVLTERLIAGAALGLTAAIGLPFTATGAHLGWLVLLFLAINLALAGIVLLPHVAEKITRGLLPKQFPDVADTVLRTVGAVRTTISTPAILGRVLGLSILFQILVAAVNAALFSAMGTPVPLAACIILTPMIFTITMIPVSLSGLGVREAAYVYFFAQVGVRPEEAILASLSFFFIVGLASLPGAPLFLIGRRKSLFVTE</sequence>
<feature type="transmembrane region" description="Helical" evidence="6">
    <location>
        <begin position="237"/>
        <end position="261"/>
    </location>
</feature>
<dbReference type="PANTHER" id="PTHR40277:SF1">
    <property type="entry name" value="BLL5419 PROTEIN"/>
    <property type="match status" value="1"/>
</dbReference>
<dbReference type="PANTHER" id="PTHR40277">
    <property type="entry name" value="BLL5419 PROTEIN"/>
    <property type="match status" value="1"/>
</dbReference>
<feature type="transmembrane region" description="Helical" evidence="6">
    <location>
        <begin position="210"/>
        <end position="231"/>
    </location>
</feature>
<dbReference type="NCBIfam" id="TIGR00374">
    <property type="entry name" value="flippase-like domain"/>
    <property type="match status" value="1"/>
</dbReference>
<dbReference type="EMBL" id="CP000661">
    <property type="protein sequence ID" value="ABP69651.1"/>
    <property type="molecule type" value="Genomic_DNA"/>
</dbReference>
<keyword evidence="4 6" id="KW-1133">Transmembrane helix</keyword>
<feature type="transmembrane region" description="Helical" evidence="6">
    <location>
        <begin position="148"/>
        <end position="171"/>
    </location>
</feature>
<dbReference type="BioCyc" id="RSPH349102:G1G8M-767-MONOMER"/>
<keyword evidence="2" id="KW-1003">Cell membrane</keyword>
<dbReference type="HOGENOM" id="CLU_048072_2_0_5"/>
<evidence type="ECO:0000256" key="2">
    <source>
        <dbReference type="ARBA" id="ARBA00022475"/>
    </source>
</evidence>
<gene>
    <name evidence="7" type="ordered locus">Rsph17025_0745</name>
</gene>
<feature type="transmembrane region" description="Helical" evidence="6">
    <location>
        <begin position="282"/>
        <end position="306"/>
    </location>
</feature>
<evidence type="ECO:0000256" key="6">
    <source>
        <dbReference type="SAM" id="Phobius"/>
    </source>
</evidence>
<dbReference type="STRING" id="349102.Rsph17025_0745"/>
<comment type="subcellular location">
    <subcellularLocation>
        <location evidence="1">Cell membrane</location>
        <topology evidence="1">Multi-pass membrane protein</topology>
    </subcellularLocation>
</comment>
<dbReference type="GO" id="GO:0005886">
    <property type="term" value="C:plasma membrane"/>
    <property type="evidence" value="ECO:0007669"/>
    <property type="project" value="UniProtKB-SubCell"/>
</dbReference>
<keyword evidence="5 6" id="KW-0472">Membrane</keyword>
<evidence type="ECO:0000256" key="3">
    <source>
        <dbReference type="ARBA" id="ARBA00022692"/>
    </source>
</evidence>
<dbReference type="KEGG" id="rsq:Rsph17025_0745"/>
<proteinExistence type="predicted"/>
<feature type="transmembrane region" description="Helical" evidence="6">
    <location>
        <begin position="12"/>
        <end position="30"/>
    </location>
</feature>
<feature type="transmembrane region" description="Helical" evidence="6">
    <location>
        <begin position="42"/>
        <end position="61"/>
    </location>
</feature>
<evidence type="ECO:0008006" key="8">
    <source>
        <dbReference type="Google" id="ProtNLM"/>
    </source>
</evidence>
<dbReference type="eggNOG" id="COG0392">
    <property type="taxonomic scope" value="Bacteria"/>
</dbReference>
<name>A4WQI7_CERS5</name>
<dbReference type="AlphaFoldDB" id="A4WQI7"/>
<protein>
    <recommendedName>
        <fullName evidence="8">Flippase-like domain-containing protein</fullName>
    </recommendedName>
</protein>
<evidence type="ECO:0000256" key="5">
    <source>
        <dbReference type="ARBA" id="ARBA00023136"/>
    </source>
</evidence>